<accession>A0ABD3SQ53</accession>
<evidence type="ECO:0000313" key="4">
    <source>
        <dbReference type="EMBL" id="KAL3826729.1"/>
    </source>
</evidence>
<evidence type="ECO:0000256" key="2">
    <source>
        <dbReference type="ARBA" id="ARBA00023242"/>
    </source>
</evidence>
<evidence type="ECO:0000313" key="5">
    <source>
        <dbReference type="Proteomes" id="UP001530377"/>
    </source>
</evidence>
<feature type="compositionally biased region" description="Basic and acidic residues" evidence="3">
    <location>
        <begin position="93"/>
        <end position="106"/>
    </location>
</feature>
<reference evidence="4 5" key="1">
    <citation type="submission" date="2024-10" db="EMBL/GenBank/DDBJ databases">
        <title>Updated reference genomes for cyclostephanoid diatoms.</title>
        <authorList>
            <person name="Roberts W.R."/>
            <person name="Alverson A.J."/>
        </authorList>
    </citation>
    <scope>NUCLEOTIDE SEQUENCE [LARGE SCALE GENOMIC DNA]</scope>
    <source>
        <strain evidence="4 5">AJA228-03</strain>
    </source>
</reference>
<evidence type="ECO:0008006" key="6">
    <source>
        <dbReference type="Google" id="ProtNLM"/>
    </source>
</evidence>
<protein>
    <recommendedName>
        <fullName evidence="6">Separase</fullName>
    </recommendedName>
</protein>
<organism evidence="4 5">
    <name type="scientific">Cyclostephanos tholiformis</name>
    <dbReference type="NCBI Taxonomy" id="382380"/>
    <lineage>
        <taxon>Eukaryota</taxon>
        <taxon>Sar</taxon>
        <taxon>Stramenopiles</taxon>
        <taxon>Ochrophyta</taxon>
        <taxon>Bacillariophyta</taxon>
        <taxon>Coscinodiscophyceae</taxon>
        <taxon>Thalassiosirophycidae</taxon>
        <taxon>Stephanodiscales</taxon>
        <taxon>Stephanodiscaceae</taxon>
        <taxon>Cyclostephanos</taxon>
    </lineage>
</organism>
<dbReference type="PANTHER" id="PTHR15502:SF7">
    <property type="entry name" value="CALCINEURIN-BINDING PROTEIN CABIN-1"/>
    <property type="match status" value="1"/>
</dbReference>
<proteinExistence type="predicted"/>
<sequence>EGGRGRVIRITQYTTANTPRCCLGVGGHSTDEQKQTTSWIMWAAANDGARRRRRRVKRRRTGGGCDNEDDRGDDAEKRMNDSDIDSVEDDSSDGERSTTESIHDELLSSSSGARLTRIENVAPQTTKAGIDSAIAADFEQQFNIRQRKRKKKKKKQIREEAPEAAIARLISSYNAAMTAVGALHRLSRQYCAFLKEEGIQGGGGRLLDADAETSQRDYSLREAYISIQRVSRAARSALEQSLLLDHIILAPIFFPERGNAVDKKQRKNIKSNVRHENDVSEVTTSAWFDAWNYSSETLTPQTSPNSRSVNAASQTISMMKWNKFSTAHRKEIRKVSYLALVNYGDLLLCACHASDANDRKRDMLDRGAVPKLGVLELFSTLVTPCQDEQQTNGLLNSKYCLWSDESTERTVRLALAAYVDASELDPTDPTLWFKLACAARALSCEIHLLSPKSLRILKGTPRSHRCLERVALERGLSCLPRGVPPNRLLLHARKEMEIWDRGPTVKQDFEFDISVGVDTLNESLTQERDQQIELVLYLPRYSWATLGRILMRASQEGVLYGRSLPGTPRHVWTTSPQHSDNDEFGSPLVDIRIAPLLAVPPLVLAVICEFLNVPDVNRLACTCRSMPSELASAKANRLVEKKKPSVVSLEKENVSPANSTVYDTDKEAAILETCATSGSKSTVGRHDVCITSPPRRGRVSKRVRSHMITTEKQAERKSKRTNVEYCLLAGTLSCTAQNPHYIKLLKVNLARKHHPFVSECMQSLPALSRSLVEGSDMNSTGSLDVNKIVRSSLIGHTDPFLSRTSLNEFIRRWSRNNSGPRDLLKEFLLHVSLNARDVFDEAESDSLSSCLIDCFNMISTAERNTAFTPWYGTAFTPWYGAESSADLSVIAVNLLHAELLFKRCEFHDIGSWEHQDDSDVLSFVVPNLLALMPTTSRSDSSDDRGAQIREVQCRIFWLASSYYLWIGRSSNDASTSKTAEGLGLQYLDKVIEFLRDESQQNDSKITTPHLESSVRRGEHWRVLSGEVLSRYKEHLQSSSIVSRARQCFQDIQLELNESPGCSSDEVWSDKKANLVALGAELFERYNVNGEISTEAMDELLGDFVLLNEDKFDPHFANALSSGSMVRPEERWGGIWAEIPSSKAIISVSKASSRPSILQVLATLLMSSEENIPSVFLIYSKMALAALLLRAKKLLRSNDKPQIESTKLENNPTDVSRATSDQLLINVVNFFIDKMSDIISSCTDQAHYLSALEAYLADEEFCGLISTSLHGLLTHHKHPIDDSSLQTHLLGSVSQLVFNVRKFKGFSRQSRGKLESVYFVALTKSFICRKMDFAHLTSSVHEKRTTTWHSQMISKAHLVFSIANDIAELLSLHPTRIGADGSTNVSHITKSLSGVDKEDSYALLAQFTEALIWFWGFLTNKCDSSSSTENSVRQMLTVPIASAIIALCCSPGVSIEGVEFREKDRSVKSGLNFSDYFDSDDSVNHLFLAETEIHGGDELSRRILLRKVCQLVQCVSIVFRSVNEKLINQETACRLFPSSQHGPFLPLVVVRVLSTLSEGIFVLFSENVWREAYPFGARECGSSIDSLLGRAYTYLYGFSFSSADSDSSKSFAPESISAAIHLFRCIKRVYHNNRKTIPSKALDAIELVLPPEEENEVSKALKAFLFDADKNSVMVNRTLAMTSTDLPSGFPEWIFEAEDTSSTTDELQNNIALLRRGVCHELAKGTMANLHSGQKTPSDMDDQGLSGERELTQSHELGLYQKFRAVLADLCYNPKNIDRWIVLSECLGFKAEDIADRVVLVREPSSDFCLNSKVKRQFPATLSLEQLQRSQLEEYQKSRSSHWKPFLGNNLLLYMQYPWSNFSSLQICVQEVRSSIAEISSTDGYDMDNDSDYLCWKEIEAKFEDGNYASWANAWAGMFVMALRTMRLKALLIAKYLAKNSQMGMHPSEVCEDLGTALYSELQFSTVYGYPMHPMTLHEKRSIAERSNFFFQEAVELSSSCDYTQKCHVIAYEIYFMIGKGFEKIASTLADEIYGSGSEGDARTRLYETMMNESIVNYSKALADAQKAEQSSGGADKTHTGGSSHGALECLYRLHASRFKVLLSAVRRAPSEHIQAELESFRIASVMWFDKSNESSSATGIRGKTWDVLADCVEAFNHCRTEVPLFHRAAYRLAQAYNYAPLFNNPSCNLSVGSRQAVPAIKSYRIRGLSSSSANESADFAISKLFDKRRVQLCAVWVTTSAAPSPFEVLNDSIRKYDALRFKYIDAYLDCMRVSERKDRIETVLNWTTTSNQDLAGFYEASAALRGGDPGKHVKQSLLSGNGFLVKVKRKTSHALAEIILRDLARMKNNGIDLNGKMKLTAHFKLAYYLFRRLNSSCKEIVEFIRTTKPLAEAEALAKCYLSIQAGYRISSIDFSDMQSETLSCILERATLAAKAMMHEIKAISPKKRLNKGKKDRLNSCD</sequence>
<comment type="caution">
    <text evidence="4">The sequence shown here is derived from an EMBL/GenBank/DDBJ whole genome shotgun (WGS) entry which is preliminary data.</text>
</comment>
<feature type="non-terminal residue" evidence="4">
    <location>
        <position position="1"/>
    </location>
</feature>
<name>A0ABD3SQ53_9STRA</name>
<feature type="compositionally biased region" description="Acidic residues" evidence="3">
    <location>
        <begin position="82"/>
        <end position="92"/>
    </location>
</feature>
<keyword evidence="2" id="KW-0539">Nucleus</keyword>
<dbReference type="EMBL" id="JALLPB020000015">
    <property type="protein sequence ID" value="KAL3826729.1"/>
    <property type="molecule type" value="Genomic_DNA"/>
</dbReference>
<comment type="subcellular location">
    <subcellularLocation>
        <location evidence="1">Nucleus</location>
    </subcellularLocation>
</comment>
<dbReference type="Proteomes" id="UP001530377">
    <property type="component" value="Unassembled WGS sequence"/>
</dbReference>
<feature type="compositionally biased region" description="Basic residues" evidence="3">
    <location>
        <begin position="50"/>
        <end position="61"/>
    </location>
</feature>
<dbReference type="GO" id="GO:0005634">
    <property type="term" value="C:nucleus"/>
    <property type="evidence" value="ECO:0007669"/>
    <property type="project" value="UniProtKB-SubCell"/>
</dbReference>
<feature type="region of interest" description="Disordered" evidence="3">
    <location>
        <begin position="46"/>
        <end position="108"/>
    </location>
</feature>
<keyword evidence="5" id="KW-1185">Reference proteome</keyword>
<dbReference type="InterPro" id="IPR033053">
    <property type="entry name" value="Hir3/CABIN1"/>
</dbReference>
<evidence type="ECO:0000256" key="1">
    <source>
        <dbReference type="ARBA" id="ARBA00004123"/>
    </source>
</evidence>
<evidence type="ECO:0000256" key="3">
    <source>
        <dbReference type="SAM" id="MobiDB-lite"/>
    </source>
</evidence>
<gene>
    <name evidence="4" type="ORF">ACHAXA_009338</name>
</gene>
<dbReference type="PANTHER" id="PTHR15502">
    <property type="entry name" value="CALCINEURIN-BINDING PROTEIN CABIN 1-RELATED"/>
    <property type="match status" value="1"/>
</dbReference>